<dbReference type="Proteomes" id="UP000294597">
    <property type="component" value="Unassembled WGS sequence"/>
</dbReference>
<dbReference type="AlphaFoldDB" id="A0A4R5CZU1"/>
<keyword evidence="9" id="KW-1185">Reference proteome</keyword>
<name>A0A4R5CZU1_9FLAO</name>
<proteinExistence type="inferred from homology"/>
<dbReference type="Pfam" id="PF04226">
    <property type="entry name" value="Transgly_assoc"/>
    <property type="match status" value="1"/>
</dbReference>
<evidence type="ECO:0000256" key="4">
    <source>
        <dbReference type="ARBA" id="ARBA00022692"/>
    </source>
</evidence>
<evidence type="ECO:0000313" key="9">
    <source>
        <dbReference type="Proteomes" id="UP000294597"/>
    </source>
</evidence>
<keyword evidence="3" id="KW-1003">Cell membrane</keyword>
<dbReference type="PANTHER" id="PTHR33884">
    <property type="entry name" value="UPF0410 PROTEIN YMGE"/>
    <property type="match status" value="1"/>
</dbReference>
<evidence type="ECO:0000256" key="5">
    <source>
        <dbReference type="ARBA" id="ARBA00022989"/>
    </source>
</evidence>
<gene>
    <name evidence="8" type="ORF">E0F98_04695</name>
</gene>
<evidence type="ECO:0000256" key="6">
    <source>
        <dbReference type="ARBA" id="ARBA00023136"/>
    </source>
</evidence>
<accession>A0A4R5CZU1</accession>
<keyword evidence="6 7" id="KW-0472">Membrane</keyword>
<comment type="similarity">
    <text evidence="2">Belongs to the UPF0410 family.</text>
</comment>
<sequence length="87" mass="8739">MSGETFLMWLLLGVVAGWLAGLLITGGGFGIIGNMVVGIIGSFLGGWIGGKLGISDAVVGGFSFASIATAVLGAIVLLFVVSLVRRV</sequence>
<evidence type="ECO:0000256" key="2">
    <source>
        <dbReference type="ARBA" id="ARBA00011006"/>
    </source>
</evidence>
<dbReference type="InterPro" id="IPR007341">
    <property type="entry name" value="Transgly_assoc"/>
</dbReference>
<evidence type="ECO:0000256" key="7">
    <source>
        <dbReference type="SAM" id="Phobius"/>
    </source>
</evidence>
<organism evidence="8 9">
    <name type="scientific">Flavobacterium hiemivividum</name>
    <dbReference type="NCBI Taxonomy" id="2541734"/>
    <lineage>
        <taxon>Bacteria</taxon>
        <taxon>Pseudomonadati</taxon>
        <taxon>Bacteroidota</taxon>
        <taxon>Flavobacteriia</taxon>
        <taxon>Flavobacteriales</taxon>
        <taxon>Flavobacteriaceae</taxon>
        <taxon>Flavobacterium</taxon>
    </lineage>
</organism>
<dbReference type="PANTHER" id="PTHR33884:SF3">
    <property type="entry name" value="UPF0410 PROTEIN YMGE"/>
    <property type="match status" value="1"/>
</dbReference>
<feature type="transmembrane region" description="Helical" evidence="7">
    <location>
        <begin position="62"/>
        <end position="84"/>
    </location>
</feature>
<feature type="transmembrane region" description="Helical" evidence="7">
    <location>
        <begin position="31"/>
        <end position="50"/>
    </location>
</feature>
<evidence type="ECO:0000256" key="3">
    <source>
        <dbReference type="ARBA" id="ARBA00022475"/>
    </source>
</evidence>
<dbReference type="RefSeq" id="WP_132109459.1">
    <property type="nucleotide sequence ID" value="NZ_SMFO01000002.1"/>
</dbReference>
<evidence type="ECO:0000256" key="1">
    <source>
        <dbReference type="ARBA" id="ARBA00004651"/>
    </source>
</evidence>
<reference evidence="8 9" key="1">
    <citation type="submission" date="2019-03" db="EMBL/GenBank/DDBJ databases">
        <title>Flavobacterium TSA-D2 sp. nov., isolated from arctic soil.</title>
        <authorList>
            <person name="Chaudhary D.K."/>
        </authorList>
    </citation>
    <scope>NUCLEOTIDE SEQUENCE [LARGE SCALE GENOMIC DNA]</scope>
    <source>
        <strain evidence="8 9">TSA-D2</strain>
    </source>
</reference>
<dbReference type="EMBL" id="SMFO01000002">
    <property type="protein sequence ID" value="TDE05417.1"/>
    <property type="molecule type" value="Genomic_DNA"/>
</dbReference>
<protein>
    <submittedName>
        <fullName evidence="8">GlsB/YeaQ/YmgE family stress response membrane protein</fullName>
    </submittedName>
</protein>
<dbReference type="GO" id="GO:0005886">
    <property type="term" value="C:plasma membrane"/>
    <property type="evidence" value="ECO:0007669"/>
    <property type="project" value="UniProtKB-SubCell"/>
</dbReference>
<evidence type="ECO:0000313" key="8">
    <source>
        <dbReference type="EMBL" id="TDE05417.1"/>
    </source>
</evidence>
<comment type="subcellular location">
    <subcellularLocation>
        <location evidence="1">Cell membrane</location>
        <topology evidence="1">Multi-pass membrane protein</topology>
    </subcellularLocation>
</comment>
<keyword evidence="4 7" id="KW-0812">Transmembrane</keyword>
<comment type="caution">
    <text evidence="8">The sequence shown here is derived from an EMBL/GenBank/DDBJ whole genome shotgun (WGS) entry which is preliminary data.</text>
</comment>
<feature type="transmembrane region" description="Helical" evidence="7">
    <location>
        <begin position="6"/>
        <end position="24"/>
    </location>
</feature>
<keyword evidence="5 7" id="KW-1133">Transmembrane helix</keyword>